<feature type="binding site" evidence="7">
    <location>
        <position position="144"/>
    </location>
    <ligand>
        <name>Zn(2+)</name>
        <dbReference type="ChEBI" id="CHEBI:29105"/>
    </ligand>
</feature>
<evidence type="ECO:0000256" key="1">
    <source>
        <dbReference type="ARBA" id="ARBA00003314"/>
    </source>
</evidence>
<accession>Q3A3X0</accession>
<dbReference type="STRING" id="338963.Pcar_1694"/>
<feature type="domain" description="Methionyl/Leucyl tRNA synthetase" evidence="8">
    <location>
        <begin position="153"/>
        <end position="359"/>
    </location>
</feature>
<dbReference type="OrthoDB" id="9810191at2"/>
<organism evidence="10 11">
    <name type="scientific">Syntrophotalea carbinolica (strain DSM 2380 / NBRC 103641 / GraBd1)</name>
    <name type="common">Pelobacter carbinolicus</name>
    <dbReference type="NCBI Taxonomy" id="338963"/>
    <lineage>
        <taxon>Bacteria</taxon>
        <taxon>Pseudomonadati</taxon>
        <taxon>Thermodesulfobacteriota</taxon>
        <taxon>Desulfuromonadia</taxon>
        <taxon>Desulfuromonadales</taxon>
        <taxon>Syntrophotaleaceae</taxon>
        <taxon>Syntrophotalea</taxon>
    </lineage>
</organism>
<dbReference type="InterPro" id="IPR015413">
    <property type="entry name" value="Methionyl/Leucyl_tRNA_Synth"/>
</dbReference>
<dbReference type="HOGENOM" id="CLU_009710_9_2_7"/>
<dbReference type="PANTHER" id="PTHR43326:SF1">
    <property type="entry name" value="METHIONINE--TRNA LIGASE, MITOCHONDRIAL"/>
    <property type="match status" value="1"/>
</dbReference>
<dbReference type="EC" id="6.1.1.10" evidence="7"/>
<evidence type="ECO:0000256" key="4">
    <source>
        <dbReference type="ARBA" id="ARBA00022840"/>
    </source>
</evidence>
<dbReference type="GO" id="GO:0006431">
    <property type="term" value="P:methionyl-tRNA aminoacylation"/>
    <property type="evidence" value="ECO:0007669"/>
    <property type="project" value="UniProtKB-UniRule"/>
</dbReference>
<evidence type="ECO:0000256" key="6">
    <source>
        <dbReference type="ARBA" id="ARBA00023146"/>
    </source>
</evidence>
<dbReference type="EMBL" id="CP000142">
    <property type="protein sequence ID" value="ABA88937.1"/>
    <property type="molecule type" value="Genomic_DNA"/>
</dbReference>
<dbReference type="FunFam" id="1.10.730.10:FF:000026">
    <property type="entry name" value="Methionine--tRNA ligase"/>
    <property type="match status" value="1"/>
</dbReference>
<evidence type="ECO:0000256" key="5">
    <source>
        <dbReference type="ARBA" id="ARBA00022917"/>
    </source>
</evidence>
<name>Q3A3X0_SYNC1</name>
<dbReference type="Gene3D" id="3.40.50.620">
    <property type="entry name" value="HUPs"/>
    <property type="match status" value="1"/>
</dbReference>
<dbReference type="InterPro" id="IPR014758">
    <property type="entry name" value="Met-tRNA_synth"/>
</dbReference>
<keyword evidence="5 7" id="KW-0648">Protein biosynthesis</keyword>
<dbReference type="Gene3D" id="1.10.730.10">
    <property type="entry name" value="Isoleucyl-tRNA Synthetase, Domain 1"/>
    <property type="match status" value="1"/>
</dbReference>
<dbReference type="GO" id="GO:0004825">
    <property type="term" value="F:methionine-tRNA ligase activity"/>
    <property type="evidence" value="ECO:0007669"/>
    <property type="project" value="UniProtKB-UniRule"/>
</dbReference>
<keyword evidence="2 7" id="KW-0436">Ligase</keyword>
<dbReference type="PRINTS" id="PR01041">
    <property type="entry name" value="TRNASYNTHMET"/>
</dbReference>
<evidence type="ECO:0000259" key="8">
    <source>
        <dbReference type="Pfam" id="PF09334"/>
    </source>
</evidence>
<dbReference type="PROSITE" id="PS51257">
    <property type="entry name" value="PROKAR_LIPOPROTEIN"/>
    <property type="match status" value="1"/>
</dbReference>
<sequence length="511" mass="58349">MSNRFYVTTPIYYVNDVPHIGHAYTTVACDMLARYKRAQGQEVFFLTGTDEHGQKVEKAAQAKGETPLELADRVVKRYQALWEKLNISHTDFIRTSQERHKKGVCDLFEKLHATGDIYLGEYEDWYCTPCETFWTETQLMDGCCPDCGRPTDKLKEESYFFRMSKYQDQLLKHIEENPDFIQPRSRRNEILNFVREGLRDLSISRTSFSWGIPVPGNERHVIYVWFDALTNYITALGYPDDPEGHYKNFWPANVHIIGKDILRFHTVYWPTFLLAAGLPLPAKVFAHGWWTVEGQKMSKSLQNVVEPNMLVDKYGVDAIRYFLLREVPFGLDGDFSHAALVHRINSDLANDLGNLVSRSTAMLNKYFGGILPEPKDRRPEDEPFIAAFADTVRKVDIFMDDLAFNKALQTIWELIGLGNKYIDDTAPWALAKDPSQQDRLGTVLYNLLDSLRLVAQLIAPVMPDTSDKILALLNSKPDSLTAMGDDCWGGLEPGSEIAKAKPLFPRIEMEA</sequence>
<dbReference type="HAMAP" id="MF_01228">
    <property type="entry name" value="Met_tRNA_synth_type2"/>
    <property type="match status" value="1"/>
</dbReference>
<dbReference type="NCBIfam" id="TIGR00398">
    <property type="entry name" value="metG"/>
    <property type="match status" value="1"/>
</dbReference>
<dbReference type="SUPFAM" id="SSF52374">
    <property type="entry name" value="Nucleotidylyl transferase"/>
    <property type="match status" value="1"/>
</dbReference>
<evidence type="ECO:0000313" key="11">
    <source>
        <dbReference type="Proteomes" id="UP000002534"/>
    </source>
</evidence>
<dbReference type="Gene3D" id="2.170.220.10">
    <property type="match status" value="1"/>
</dbReference>
<dbReference type="GO" id="GO:0046872">
    <property type="term" value="F:metal ion binding"/>
    <property type="evidence" value="ECO:0007669"/>
    <property type="project" value="UniProtKB-KW"/>
</dbReference>
<dbReference type="NCBIfam" id="NF008900">
    <property type="entry name" value="PRK12267.1"/>
    <property type="match status" value="1"/>
</dbReference>
<comment type="similarity">
    <text evidence="7">Belongs to the class-I aminoacyl-tRNA synthetase family. MetG type 2A subfamily.</text>
</comment>
<dbReference type="eggNOG" id="COG0143">
    <property type="taxonomic scope" value="Bacteria"/>
</dbReference>
<evidence type="ECO:0000256" key="3">
    <source>
        <dbReference type="ARBA" id="ARBA00022741"/>
    </source>
</evidence>
<dbReference type="Pfam" id="PF09334">
    <property type="entry name" value="tRNA-synt_1g"/>
    <property type="match status" value="2"/>
</dbReference>
<dbReference type="GO" id="GO:0005737">
    <property type="term" value="C:cytoplasm"/>
    <property type="evidence" value="ECO:0007669"/>
    <property type="project" value="UniProtKB-SubCell"/>
</dbReference>
<dbReference type="PANTHER" id="PTHR43326">
    <property type="entry name" value="METHIONYL-TRNA SYNTHETASE"/>
    <property type="match status" value="1"/>
</dbReference>
<dbReference type="AlphaFoldDB" id="Q3A3X0"/>
<dbReference type="Pfam" id="PF19303">
    <property type="entry name" value="Anticodon_3"/>
    <property type="match status" value="1"/>
</dbReference>
<comment type="catalytic activity">
    <reaction evidence="7">
        <text>tRNA(Met) + L-methionine + ATP = L-methionyl-tRNA(Met) + AMP + diphosphate</text>
        <dbReference type="Rhea" id="RHEA:13481"/>
        <dbReference type="Rhea" id="RHEA-COMP:9667"/>
        <dbReference type="Rhea" id="RHEA-COMP:9698"/>
        <dbReference type="ChEBI" id="CHEBI:30616"/>
        <dbReference type="ChEBI" id="CHEBI:33019"/>
        <dbReference type="ChEBI" id="CHEBI:57844"/>
        <dbReference type="ChEBI" id="CHEBI:78442"/>
        <dbReference type="ChEBI" id="CHEBI:78530"/>
        <dbReference type="ChEBI" id="CHEBI:456215"/>
        <dbReference type="EC" id="6.1.1.10"/>
    </reaction>
</comment>
<dbReference type="KEGG" id="pca:Pcar_1694"/>
<evidence type="ECO:0000256" key="7">
    <source>
        <dbReference type="HAMAP-Rule" id="MF_01228"/>
    </source>
</evidence>
<dbReference type="InterPro" id="IPR041872">
    <property type="entry name" value="Anticodon_Met"/>
</dbReference>
<proteinExistence type="inferred from homology"/>
<dbReference type="SUPFAM" id="SSF47323">
    <property type="entry name" value="Anticodon-binding domain of a subclass of class I aminoacyl-tRNA synthetases"/>
    <property type="match status" value="1"/>
</dbReference>
<feature type="short sequence motif" description="'HIGH' region" evidence="7">
    <location>
        <begin position="12"/>
        <end position="22"/>
    </location>
</feature>
<reference evidence="11" key="1">
    <citation type="submission" date="2005-10" db="EMBL/GenBank/DDBJ databases">
        <title>Complete sequence of Pelobacter carbinolicus DSM 2380.</title>
        <authorList>
            <person name="Copeland A."/>
            <person name="Lucas S."/>
            <person name="Lapidus A."/>
            <person name="Barry K."/>
            <person name="Detter J.C."/>
            <person name="Glavina T."/>
            <person name="Hammon N."/>
            <person name="Israni S."/>
            <person name="Pitluck S."/>
            <person name="Chertkov O."/>
            <person name="Schmutz J."/>
            <person name="Larimer F."/>
            <person name="Land M."/>
            <person name="Kyrpides N."/>
            <person name="Ivanova N."/>
            <person name="Richardson P."/>
        </authorList>
    </citation>
    <scope>NUCLEOTIDE SEQUENCE [LARGE SCALE GENOMIC DNA]</scope>
    <source>
        <strain evidence="11">DSM 2380 / NBRC 103641 / GraBd1</strain>
    </source>
</reference>
<dbReference type="RefSeq" id="WP_011341428.1">
    <property type="nucleotide sequence ID" value="NC_007498.2"/>
</dbReference>
<dbReference type="Proteomes" id="UP000002534">
    <property type="component" value="Chromosome"/>
</dbReference>
<feature type="short sequence motif" description="'KMSKS' region" evidence="7">
    <location>
        <begin position="296"/>
        <end position="300"/>
    </location>
</feature>
<keyword evidence="4 7" id="KW-0067">ATP-binding</keyword>
<feature type="domain" description="Methionyl/Leucyl tRNA synthetase" evidence="8">
    <location>
        <begin position="5"/>
        <end position="150"/>
    </location>
</feature>
<dbReference type="CDD" id="cd00814">
    <property type="entry name" value="MetRS_core"/>
    <property type="match status" value="1"/>
</dbReference>
<dbReference type="InterPro" id="IPR033911">
    <property type="entry name" value="MetRS_core"/>
</dbReference>
<dbReference type="InterPro" id="IPR023457">
    <property type="entry name" value="Met-tRNA_synth_2"/>
</dbReference>
<dbReference type="InterPro" id="IPR009080">
    <property type="entry name" value="tRNAsynth_Ia_anticodon-bd"/>
</dbReference>
<evidence type="ECO:0000259" key="9">
    <source>
        <dbReference type="Pfam" id="PF19303"/>
    </source>
</evidence>
<dbReference type="GO" id="GO:0005524">
    <property type="term" value="F:ATP binding"/>
    <property type="evidence" value="ECO:0007669"/>
    <property type="project" value="UniProtKB-UniRule"/>
</dbReference>
<evidence type="ECO:0000313" key="10">
    <source>
        <dbReference type="EMBL" id="ABA88937.1"/>
    </source>
</evidence>
<evidence type="ECO:0000256" key="2">
    <source>
        <dbReference type="ARBA" id="ARBA00022598"/>
    </source>
</evidence>
<feature type="binding site" evidence="7">
    <location>
        <position position="130"/>
    </location>
    <ligand>
        <name>Zn(2+)</name>
        <dbReference type="ChEBI" id="CHEBI:29105"/>
    </ligand>
</feature>
<comment type="function">
    <text evidence="1 7">Is required not only for elongation of protein synthesis but also for the initiation of all mRNA translation through initiator tRNA(fMet) aminoacylation.</text>
</comment>
<dbReference type="FunFam" id="2.170.220.10:FF:000002">
    <property type="entry name" value="Methionine--tRNA ligase"/>
    <property type="match status" value="1"/>
</dbReference>
<reference evidence="10 11" key="2">
    <citation type="journal article" date="2012" name="BMC Genomics">
        <title>The genome of Pelobacter carbinolicus reveals surprising metabolic capabilities and physiological features.</title>
        <authorList>
            <person name="Aklujkar M."/>
            <person name="Haveman S.A."/>
            <person name="Didonato R.Jr."/>
            <person name="Chertkov O."/>
            <person name="Han C.S."/>
            <person name="Land M.L."/>
            <person name="Brown P."/>
            <person name="Lovley D.R."/>
        </authorList>
    </citation>
    <scope>NUCLEOTIDE SEQUENCE [LARGE SCALE GENOMIC DNA]</scope>
    <source>
        <strain evidence="11">DSM 2380 / NBRC 103641 / GraBd1</strain>
    </source>
</reference>
<keyword evidence="11" id="KW-1185">Reference proteome</keyword>
<gene>
    <name evidence="7 10" type="primary">metG</name>
    <name evidence="10" type="ordered locus">Pcar_1694</name>
</gene>
<feature type="binding site" evidence="7">
    <location>
        <position position="127"/>
    </location>
    <ligand>
        <name>Zn(2+)</name>
        <dbReference type="ChEBI" id="CHEBI:29105"/>
    </ligand>
</feature>
<dbReference type="InterPro" id="IPR014729">
    <property type="entry name" value="Rossmann-like_a/b/a_fold"/>
</dbReference>
<comment type="caution">
    <text evidence="7">Lacks conserved residue(s) required for the propagation of feature annotation.</text>
</comment>
<comment type="cofactor">
    <cofactor evidence="7">
        <name>Zn(2+)</name>
        <dbReference type="ChEBI" id="CHEBI:29105"/>
    </cofactor>
    <text evidence="7">Binds 1 zinc ion per subunit.</text>
</comment>
<dbReference type="CDD" id="cd07957">
    <property type="entry name" value="Anticodon_Ia_Met"/>
    <property type="match status" value="1"/>
</dbReference>
<keyword evidence="3 7" id="KW-0547">Nucleotide-binding</keyword>
<keyword evidence="7" id="KW-0963">Cytoplasm</keyword>
<protein>
    <recommendedName>
        <fullName evidence="7">Methionine--tRNA ligase</fullName>
        <ecNumber evidence="7">6.1.1.10</ecNumber>
    </recommendedName>
    <alternativeName>
        <fullName evidence="7">Methionyl-tRNA synthetase</fullName>
        <shortName evidence="7">MetRS</shortName>
    </alternativeName>
</protein>
<keyword evidence="7" id="KW-0862">Zinc</keyword>
<keyword evidence="7" id="KW-0479">Metal-binding</keyword>
<comment type="subunit">
    <text evidence="7">Monomer.</text>
</comment>
<feature type="domain" description="Methionyl-tRNA synthetase anticodon-binding" evidence="9">
    <location>
        <begin position="372"/>
        <end position="509"/>
    </location>
</feature>
<keyword evidence="6 7" id="KW-0030">Aminoacyl-tRNA synthetase</keyword>
<comment type="subcellular location">
    <subcellularLocation>
        <location evidence="7">Cytoplasm</location>
    </subcellularLocation>
</comment>
<feature type="binding site" evidence="7">
    <location>
        <position position="147"/>
    </location>
    <ligand>
        <name>Zn(2+)</name>
        <dbReference type="ChEBI" id="CHEBI:29105"/>
    </ligand>
</feature>